<evidence type="ECO:0000256" key="6">
    <source>
        <dbReference type="ARBA" id="ARBA00023146"/>
    </source>
</evidence>
<keyword evidence="8" id="KW-0963">Cytoplasm</keyword>
<dbReference type="InterPro" id="IPR009080">
    <property type="entry name" value="tRNAsynth_Ia_anticodon-bd"/>
</dbReference>
<keyword evidence="4 8" id="KW-0067">ATP-binding</keyword>
<evidence type="ECO:0000256" key="7">
    <source>
        <dbReference type="ARBA" id="ARBA00049339"/>
    </source>
</evidence>
<sequence>MTIAKQIKKDLAVFLKKLRIPAARLSLEHPTEETHGDYATNIALVVFGRFQKTANPTEILTPLDLANQIVNAWRSAGLPDYLGKIEVVAPGFIDLWLSQEYLETGLAEVTRQKNRFGKGSSLRNKQILLEHTSPNPQTTIMLGHLRNNFLGMAVVNLLEFSGAKVKKDCIVNDRGVHLCRAIWGYLVFGRRKSGLKKAQLLEFRKISDSRLKEIIAKIDWRQLLKDWEKKKSAWYQPVDLKLKPDHTNLRWYVLGSRAYKLEEFVQKQVEEILIAWEKEDEVVRNIWKRILEWSEKGYADTYRRVGSVHDWVWHESDHYQKGKEIVNLGLKKGVFRHSEGAIVTDLEKYGLPDTVVVKTDGTALYLTQDLALTKLKIKKFPSDLYIWDIGAEQTLYFKQLFAVCEQLGIGKAEKLFHLSYALINFKGGGKMATRQGNVVMADEILDELKGRAMAVIKASNQELRGKLSRRQIEALAETIGVGAVKYSLLKFARDTTIYFDIDESLALEGNSGPYLQYVYARTQSVLKKAKRLGTSKLGPSAELDARRYSLNPEELSILRTIYRFPEVIQSAAQNYAPNLICNYLFDLAQKYNFFYNRHRILVPVSSSAYNKWSVEFRLELTAATGQIIKNGLTLLGIETPEKM</sequence>
<evidence type="ECO:0000256" key="5">
    <source>
        <dbReference type="ARBA" id="ARBA00022917"/>
    </source>
</evidence>
<comment type="caution">
    <text evidence="12">The sequence shown here is derived from an EMBL/GenBank/DDBJ whole genome shotgun (WGS) entry which is preliminary data.</text>
</comment>
<dbReference type="Pfam" id="PF03485">
    <property type="entry name" value="Arg_tRNA_synt_N"/>
    <property type="match status" value="1"/>
</dbReference>
<evidence type="ECO:0000256" key="3">
    <source>
        <dbReference type="ARBA" id="ARBA00022741"/>
    </source>
</evidence>
<evidence type="ECO:0000313" key="12">
    <source>
        <dbReference type="EMBL" id="PIS13975.1"/>
    </source>
</evidence>
<dbReference type="EC" id="6.1.1.19" evidence="8"/>
<comment type="similarity">
    <text evidence="1 8 9">Belongs to the class-I aminoacyl-tRNA synthetase family.</text>
</comment>
<comment type="catalytic activity">
    <reaction evidence="7 8">
        <text>tRNA(Arg) + L-arginine + ATP = L-arginyl-tRNA(Arg) + AMP + diphosphate</text>
        <dbReference type="Rhea" id="RHEA:20301"/>
        <dbReference type="Rhea" id="RHEA-COMP:9658"/>
        <dbReference type="Rhea" id="RHEA-COMP:9673"/>
        <dbReference type="ChEBI" id="CHEBI:30616"/>
        <dbReference type="ChEBI" id="CHEBI:32682"/>
        <dbReference type="ChEBI" id="CHEBI:33019"/>
        <dbReference type="ChEBI" id="CHEBI:78442"/>
        <dbReference type="ChEBI" id="CHEBI:78513"/>
        <dbReference type="ChEBI" id="CHEBI:456215"/>
        <dbReference type="EC" id="6.1.1.19"/>
    </reaction>
</comment>
<evidence type="ECO:0000259" key="11">
    <source>
        <dbReference type="SMART" id="SM01016"/>
    </source>
</evidence>
<evidence type="ECO:0000313" key="13">
    <source>
        <dbReference type="Proteomes" id="UP000230033"/>
    </source>
</evidence>
<evidence type="ECO:0000256" key="8">
    <source>
        <dbReference type="HAMAP-Rule" id="MF_00123"/>
    </source>
</evidence>
<protein>
    <recommendedName>
        <fullName evidence="8">Arginine--tRNA ligase</fullName>
        <ecNumber evidence="8">6.1.1.19</ecNumber>
    </recommendedName>
    <alternativeName>
        <fullName evidence="8">Arginyl-tRNA synthetase</fullName>
        <shortName evidence="8">ArgRS</shortName>
    </alternativeName>
</protein>
<evidence type="ECO:0000256" key="1">
    <source>
        <dbReference type="ARBA" id="ARBA00005594"/>
    </source>
</evidence>
<evidence type="ECO:0000256" key="4">
    <source>
        <dbReference type="ARBA" id="ARBA00022840"/>
    </source>
</evidence>
<dbReference type="InterPro" id="IPR008909">
    <property type="entry name" value="DALR_anticod-bd"/>
</dbReference>
<evidence type="ECO:0000256" key="2">
    <source>
        <dbReference type="ARBA" id="ARBA00022598"/>
    </source>
</evidence>
<dbReference type="GO" id="GO:0004814">
    <property type="term" value="F:arginine-tRNA ligase activity"/>
    <property type="evidence" value="ECO:0007669"/>
    <property type="project" value="UniProtKB-UniRule"/>
</dbReference>
<dbReference type="Proteomes" id="UP000230033">
    <property type="component" value="Unassembled WGS sequence"/>
</dbReference>
<keyword evidence="3 8" id="KW-0547">Nucleotide-binding</keyword>
<dbReference type="SMART" id="SM01016">
    <property type="entry name" value="Arg_tRNA_synt_N"/>
    <property type="match status" value="1"/>
</dbReference>
<evidence type="ECO:0000256" key="9">
    <source>
        <dbReference type="RuleBase" id="RU363038"/>
    </source>
</evidence>
<name>A0A2H0WMX4_9BACT</name>
<dbReference type="Gene3D" id="3.30.1360.70">
    <property type="entry name" value="Arginyl tRNA synthetase N-terminal domain"/>
    <property type="match status" value="1"/>
</dbReference>
<dbReference type="PRINTS" id="PR01038">
    <property type="entry name" value="TRNASYNTHARG"/>
</dbReference>
<dbReference type="GO" id="GO:0006420">
    <property type="term" value="P:arginyl-tRNA aminoacylation"/>
    <property type="evidence" value="ECO:0007669"/>
    <property type="project" value="UniProtKB-UniRule"/>
</dbReference>
<reference evidence="13" key="1">
    <citation type="submission" date="2017-09" db="EMBL/GenBank/DDBJ databases">
        <title>Depth-based differentiation of microbial function through sediment-hosted aquifers and enrichment of novel symbionts in the deep terrestrial subsurface.</title>
        <authorList>
            <person name="Probst A.J."/>
            <person name="Ladd B."/>
            <person name="Jarett J.K."/>
            <person name="Geller-Mcgrath D.E."/>
            <person name="Sieber C.M.K."/>
            <person name="Emerson J.B."/>
            <person name="Anantharaman K."/>
            <person name="Thomas B.C."/>
            <person name="Malmstrom R."/>
            <person name="Stieglmeier M."/>
            <person name="Klingl A."/>
            <person name="Woyke T."/>
            <person name="Ryan C.M."/>
            <person name="Banfield J.F."/>
        </authorList>
    </citation>
    <scope>NUCLEOTIDE SEQUENCE [LARGE SCALE GENOMIC DNA]</scope>
</reference>
<dbReference type="Pfam" id="PF05746">
    <property type="entry name" value="DALR_1"/>
    <property type="match status" value="1"/>
</dbReference>
<feature type="domain" description="DALR anticodon binding" evidence="10">
    <location>
        <begin position="515"/>
        <end position="643"/>
    </location>
</feature>
<dbReference type="InterPro" id="IPR014729">
    <property type="entry name" value="Rossmann-like_a/b/a_fold"/>
</dbReference>
<dbReference type="InterPro" id="IPR005148">
    <property type="entry name" value="Arg-tRNA-synth_N"/>
</dbReference>
<comment type="subcellular location">
    <subcellularLocation>
        <location evidence="8">Cytoplasm</location>
    </subcellularLocation>
</comment>
<dbReference type="HAMAP" id="MF_00123">
    <property type="entry name" value="Arg_tRNA_synth"/>
    <property type="match status" value="1"/>
</dbReference>
<dbReference type="InterPro" id="IPR036695">
    <property type="entry name" value="Arg-tRNA-synth_N_sf"/>
</dbReference>
<dbReference type="GO" id="GO:0005737">
    <property type="term" value="C:cytoplasm"/>
    <property type="evidence" value="ECO:0007669"/>
    <property type="project" value="UniProtKB-SubCell"/>
</dbReference>
<dbReference type="SUPFAM" id="SSF52374">
    <property type="entry name" value="Nucleotidylyl transferase"/>
    <property type="match status" value="1"/>
</dbReference>
<accession>A0A2H0WMX4</accession>
<comment type="caution">
    <text evidence="8">Lacks conserved residue(s) required for the propagation of feature annotation.</text>
</comment>
<evidence type="ECO:0000259" key="10">
    <source>
        <dbReference type="SMART" id="SM00836"/>
    </source>
</evidence>
<keyword evidence="5 8" id="KW-0648">Protein biosynthesis</keyword>
<dbReference type="GO" id="GO:0005524">
    <property type="term" value="F:ATP binding"/>
    <property type="evidence" value="ECO:0007669"/>
    <property type="project" value="UniProtKB-UniRule"/>
</dbReference>
<dbReference type="PANTHER" id="PTHR11956:SF5">
    <property type="entry name" value="ARGININE--TRNA LIGASE, CYTOPLASMIC"/>
    <property type="match status" value="1"/>
</dbReference>
<dbReference type="EMBL" id="PEZJ01000017">
    <property type="protein sequence ID" value="PIS13975.1"/>
    <property type="molecule type" value="Genomic_DNA"/>
</dbReference>
<dbReference type="NCBIfam" id="TIGR00456">
    <property type="entry name" value="argS"/>
    <property type="match status" value="1"/>
</dbReference>
<dbReference type="SUPFAM" id="SSF55190">
    <property type="entry name" value="Arginyl-tRNA synthetase (ArgRS), N-terminal 'additional' domain"/>
    <property type="match status" value="1"/>
</dbReference>
<keyword evidence="6 8" id="KW-0030">Aminoacyl-tRNA synthetase</keyword>
<dbReference type="FunFam" id="1.10.730.10:FF:000006">
    <property type="entry name" value="Arginyl-tRNA synthetase 2, mitochondrial"/>
    <property type="match status" value="1"/>
</dbReference>
<dbReference type="SUPFAM" id="SSF47323">
    <property type="entry name" value="Anticodon-binding domain of a subclass of class I aminoacyl-tRNA synthetases"/>
    <property type="match status" value="1"/>
</dbReference>
<dbReference type="AlphaFoldDB" id="A0A2H0WMX4"/>
<feature type="domain" description="Arginyl tRNA synthetase N-terminal" evidence="11">
    <location>
        <begin position="1"/>
        <end position="97"/>
    </location>
</feature>
<comment type="subunit">
    <text evidence="8">Monomer.</text>
</comment>
<dbReference type="Gene3D" id="3.40.50.620">
    <property type="entry name" value="HUPs"/>
    <property type="match status" value="1"/>
</dbReference>
<dbReference type="SMART" id="SM00836">
    <property type="entry name" value="DALR_1"/>
    <property type="match status" value="1"/>
</dbReference>
<keyword evidence="2 8" id="KW-0436">Ligase</keyword>
<dbReference type="InterPro" id="IPR001278">
    <property type="entry name" value="Arg-tRNA-ligase"/>
</dbReference>
<dbReference type="Pfam" id="PF00750">
    <property type="entry name" value="tRNA-synt_1d"/>
    <property type="match status" value="2"/>
</dbReference>
<proteinExistence type="inferred from homology"/>
<dbReference type="InterPro" id="IPR035684">
    <property type="entry name" value="ArgRS_core"/>
</dbReference>
<dbReference type="PANTHER" id="PTHR11956">
    <property type="entry name" value="ARGINYL-TRNA SYNTHETASE"/>
    <property type="match status" value="1"/>
</dbReference>
<dbReference type="Gene3D" id="1.10.730.10">
    <property type="entry name" value="Isoleucyl-tRNA Synthetase, Domain 1"/>
    <property type="match status" value="1"/>
</dbReference>
<gene>
    <name evidence="8 12" type="primary">argS</name>
    <name evidence="12" type="ORF">COT65_01265</name>
</gene>
<organism evidence="12 13">
    <name type="scientific">Candidatus Shapirobacteria bacterium CG09_land_8_20_14_0_10_47_13</name>
    <dbReference type="NCBI Taxonomy" id="1974481"/>
    <lineage>
        <taxon>Bacteria</taxon>
        <taxon>Candidatus Shapironibacteriota</taxon>
    </lineage>
</organism>